<comment type="caution">
    <text evidence="1">The sequence shown here is derived from an EMBL/GenBank/DDBJ whole genome shotgun (WGS) entry which is preliminary data.</text>
</comment>
<dbReference type="AlphaFoldDB" id="A0AAV5ABZ1"/>
<dbReference type="Proteomes" id="UP001050691">
    <property type="component" value="Unassembled WGS sequence"/>
</dbReference>
<organism evidence="1 2">
    <name type="scientific">Clathrus columnatus</name>
    <dbReference type="NCBI Taxonomy" id="1419009"/>
    <lineage>
        <taxon>Eukaryota</taxon>
        <taxon>Fungi</taxon>
        <taxon>Dikarya</taxon>
        <taxon>Basidiomycota</taxon>
        <taxon>Agaricomycotina</taxon>
        <taxon>Agaricomycetes</taxon>
        <taxon>Phallomycetidae</taxon>
        <taxon>Phallales</taxon>
        <taxon>Clathraceae</taxon>
        <taxon>Clathrus</taxon>
    </lineage>
</organism>
<reference evidence="1" key="1">
    <citation type="submission" date="2021-10" db="EMBL/GenBank/DDBJ databases">
        <title>De novo Genome Assembly of Clathrus columnatus (Basidiomycota, Fungi) Using Illumina and Nanopore Sequence Data.</title>
        <authorList>
            <person name="Ogiso-Tanaka E."/>
            <person name="Itagaki H."/>
            <person name="Hosoya T."/>
            <person name="Hosaka K."/>
        </authorList>
    </citation>
    <scope>NUCLEOTIDE SEQUENCE</scope>
    <source>
        <strain evidence="1">MO-923</strain>
    </source>
</reference>
<gene>
    <name evidence="1" type="ORF">Clacol_004379</name>
</gene>
<dbReference type="EMBL" id="BPWL01000005">
    <property type="protein sequence ID" value="GJJ10153.1"/>
    <property type="molecule type" value="Genomic_DNA"/>
</dbReference>
<name>A0AAV5ABZ1_9AGAM</name>
<sequence>MDGTFQLSYILHTISGAMKMFQDAQELEDFLKDKDTSKINQSLSQALELVRARAAWSERRFVACIVSVALGAGKLRPRYVTGYIVGGKRRPAQGIRPLLVIPEGHPPIIYSTKPLKWILYATFAVLGVEGELMRYTEQDGACKEDLILDMEDQSPSERKLFYHPSSPIKFVDKEAFYSNYSYQTKDWQFDQTLKDNLVKRDNGGVDSYLGCTLRYRSECLP</sequence>
<protein>
    <submittedName>
        <fullName evidence="1">Uncharacterized protein</fullName>
    </submittedName>
</protein>
<evidence type="ECO:0000313" key="1">
    <source>
        <dbReference type="EMBL" id="GJJ10153.1"/>
    </source>
</evidence>
<accession>A0AAV5ABZ1</accession>
<evidence type="ECO:0000313" key="2">
    <source>
        <dbReference type="Proteomes" id="UP001050691"/>
    </source>
</evidence>
<proteinExistence type="predicted"/>
<keyword evidence="2" id="KW-1185">Reference proteome</keyword>
<dbReference type="Gene3D" id="1.25.50.20">
    <property type="match status" value="1"/>
</dbReference>